<dbReference type="InterPro" id="IPR004919">
    <property type="entry name" value="GmrSD_N"/>
</dbReference>
<dbReference type="InterPro" id="IPR011089">
    <property type="entry name" value="GmrSD_C"/>
</dbReference>
<keyword evidence="3" id="KW-0255">Endonuclease</keyword>
<feature type="domain" description="GmrSD restriction endonucleases C-terminal" evidence="2">
    <location>
        <begin position="508"/>
        <end position="581"/>
    </location>
</feature>
<evidence type="ECO:0000259" key="2">
    <source>
        <dbReference type="Pfam" id="PF07510"/>
    </source>
</evidence>
<dbReference type="PANTHER" id="PTHR35149">
    <property type="entry name" value="SLL5132 PROTEIN"/>
    <property type="match status" value="1"/>
</dbReference>
<dbReference type="PANTHER" id="PTHR35149:SF1">
    <property type="entry name" value="DUF5655 DOMAIN-CONTAINING PROTEIN"/>
    <property type="match status" value="1"/>
</dbReference>
<comment type="caution">
    <text evidence="3">The sequence shown here is derived from an EMBL/GenBank/DDBJ whole genome shotgun (WGS) entry which is preliminary data.</text>
</comment>
<dbReference type="Pfam" id="PF07510">
    <property type="entry name" value="GmrSD_C"/>
    <property type="match status" value="1"/>
</dbReference>
<keyword evidence="3" id="KW-0540">Nuclease</keyword>
<dbReference type="RefSeq" id="WP_253550709.1">
    <property type="nucleotide sequence ID" value="NZ_JAMYZR010000009.1"/>
</dbReference>
<keyword evidence="4" id="KW-1185">Reference proteome</keyword>
<dbReference type="Pfam" id="PF03235">
    <property type="entry name" value="GmrSD_N"/>
    <property type="match status" value="1"/>
</dbReference>
<dbReference type="GO" id="GO:0004519">
    <property type="term" value="F:endonuclease activity"/>
    <property type="evidence" value="ECO:0007669"/>
    <property type="project" value="UniProtKB-KW"/>
</dbReference>
<proteinExistence type="predicted"/>
<dbReference type="EMBL" id="JAMYZR010000009">
    <property type="protein sequence ID" value="MCP1245935.1"/>
    <property type="molecule type" value="Genomic_DNA"/>
</dbReference>
<gene>
    <name evidence="3" type="ORF">NKW54_08270</name>
</gene>
<feature type="domain" description="GmrSD restriction endonucleases N-terminal" evidence="1">
    <location>
        <begin position="17"/>
        <end position="208"/>
    </location>
</feature>
<organism evidence="3 4">
    <name type="scientific">Acetobacter cerevisiae</name>
    <dbReference type="NCBI Taxonomy" id="178900"/>
    <lineage>
        <taxon>Bacteria</taxon>
        <taxon>Pseudomonadati</taxon>
        <taxon>Pseudomonadota</taxon>
        <taxon>Alphaproteobacteria</taxon>
        <taxon>Acetobacterales</taxon>
        <taxon>Acetobacteraceae</taxon>
        <taxon>Acetobacter</taxon>
    </lineage>
</organism>
<evidence type="ECO:0000313" key="3">
    <source>
        <dbReference type="EMBL" id="MCP1245935.1"/>
    </source>
</evidence>
<accession>A0ABT1EVI3</accession>
<protein>
    <submittedName>
        <fullName evidence="3">DUF262 domain-containing HNH endonuclease family protein</fullName>
    </submittedName>
</protein>
<sequence>MSQQNSIVLKSIDEILTESFFIPFYQRGYRWTKRQAEDLLDDIYEFQRQKKAGSGTPFYCLQPVVVKKRDQEWELIDGQQRLTTIHILLNYLKDQMTPGQTPYQIVYQTRPTSQDFLAHMSEERSKDNIDFFHMYEVRKTIEGWFELKEKSCKSEFLHTLLGHDDASGCVKIIWYQINEITDVTTVFKRLNMGKIPLTNAELVKALLLKRSNFQEQERHLQQLRIAQEWDSIERSLQADDFWYFLNEEAQDANRIELILRLTAHDLQGKSPSVRPDDPSYIFLTFSHWLETTESPYPFEVCWEKIYRSFMMLHEWYQDRELFHLIGFLIASGKKISDIQKVSKQSVKKSDFKKNLKAMIRIHVIPEDQKIDFYIEKLSYEDRVKVVRVLLLFNITSLLFNRVTNARFQFDHYKMQKWDLEHIHSRMDTLPDQKKKQSAWLENTLDFIKDSVLLDQNAERERLTLIHEAETLKNSENFKTEFPAFAERIINLYGRSVDKSGTRSLDKGDSIGNLTLLDSATNRSYQNAIFPIKRKDIIALDKSATFVPLCTKNVFLKYYRKNVTNMQQWDITDMENYQSAIINALKQFFDEQGNAA</sequence>
<keyword evidence="3" id="KW-0378">Hydrolase</keyword>
<name>A0ABT1EVI3_9PROT</name>
<dbReference type="Proteomes" id="UP001523543">
    <property type="component" value="Unassembled WGS sequence"/>
</dbReference>
<reference evidence="3 4" key="1">
    <citation type="submission" date="2022-06" db="EMBL/GenBank/DDBJ databases">
        <title>Acetobacer genomes from food samples.</title>
        <authorList>
            <person name="Sombolestani A."/>
        </authorList>
    </citation>
    <scope>NUCLEOTIDE SEQUENCE [LARGE SCALE GENOMIC DNA]</scope>
    <source>
        <strain evidence="3 4">R-83281</strain>
    </source>
</reference>
<evidence type="ECO:0000313" key="4">
    <source>
        <dbReference type="Proteomes" id="UP001523543"/>
    </source>
</evidence>
<evidence type="ECO:0000259" key="1">
    <source>
        <dbReference type="Pfam" id="PF03235"/>
    </source>
</evidence>